<feature type="region of interest" description="Disordered" evidence="1">
    <location>
        <begin position="1"/>
        <end position="26"/>
    </location>
</feature>
<dbReference type="AlphaFoldDB" id="A0A3N0XX25"/>
<evidence type="ECO:0000313" key="2">
    <source>
        <dbReference type="EMBL" id="ROK15805.1"/>
    </source>
</evidence>
<dbReference type="EMBL" id="RJVU01057857">
    <property type="protein sequence ID" value="ROK15805.1"/>
    <property type="molecule type" value="Genomic_DNA"/>
</dbReference>
<comment type="caution">
    <text evidence="2">The sequence shown here is derived from an EMBL/GenBank/DDBJ whole genome shotgun (WGS) entry which is preliminary data.</text>
</comment>
<organism evidence="2 3">
    <name type="scientific">Anabarilius grahami</name>
    <name type="common">Kanglang fish</name>
    <name type="synonym">Barilius grahami</name>
    <dbReference type="NCBI Taxonomy" id="495550"/>
    <lineage>
        <taxon>Eukaryota</taxon>
        <taxon>Metazoa</taxon>
        <taxon>Chordata</taxon>
        <taxon>Craniata</taxon>
        <taxon>Vertebrata</taxon>
        <taxon>Euteleostomi</taxon>
        <taxon>Actinopterygii</taxon>
        <taxon>Neopterygii</taxon>
        <taxon>Teleostei</taxon>
        <taxon>Ostariophysi</taxon>
        <taxon>Cypriniformes</taxon>
        <taxon>Xenocyprididae</taxon>
        <taxon>Xenocypridinae</taxon>
        <taxon>Xenocypridinae incertae sedis</taxon>
        <taxon>Anabarilius</taxon>
    </lineage>
</organism>
<reference evidence="2 3" key="1">
    <citation type="submission" date="2018-10" db="EMBL/GenBank/DDBJ databases">
        <title>Genome assembly for a Yunnan-Guizhou Plateau 3E fish, Anabarilius grahami (Regan), and its evolutionary and genetic applications.</title>
        <authorList>
            <person name="Jiang W."/>
        </authorList>
    </citation>
    <scope>NUCLEOTIDE SEQUENCE [LARGE SCALE GENOMIC DNA]</scope>
    <source>
        <strain evidence="2">AG-KIZ</strain>
        <tissue evidence="2">Muscle</tissue>
    </source>
</reference>
<feature type="compositionally biased region" description="Basic and acidic residues" evidence="1">
    <location>
        <begin position="10"/>
        <end position="26"/>
    </location>
</feature>
<evidence type="ECO:0000313" key="3">
    <source>
        <dbReference type="Proteomes" id="UP000281406"/>
    </source>
</evidence>
<gene>
    <name evidence="2" type="ORF">DPX16_10109</name>
</gene>
<proteinExistence type="predicted"/>
<name>A0A3N0XX25_ANAGA</name>
<keyword evidence="3" id="KW-1185">Reference proteome</keyword>
<dbReference type="Proteomes" id="UP000281406">
    <property type="component" value="Unassembled WGS sequence"/>
</dbReference>
<protein>
    <submittedName>
        <fullName evidence="2">Uncharacterized protein</fullName>
    </submittedName>
</protein>
<sequence length="184" mass="20905">MSKSHGVFNHLRDDSRTRELSSDVSDAHRSSTHLPFLCLRRLQTSNMTLKFDVVADNTRARATPERTRFSNRNPQGQKTNKANEVISLSALREAFSFPDRAGHQEHVRFSACVFERVQKGNAESPNKPKSSQINTDTQLQYSALIWQQITKWPVVAGEHQAHSHWLVSQLCCPGFVHLSMLLPQ</sequence>
<evidence type="ECO:0000256" key="1">
    <source>
        <dbReference type="SAM" id="MobiDB-lite"/>
    </source>
</evidence>
<accession>A0A3N0XX25</accession>